<dbReference type="Proteomes" id="UP001292094">
    <property type="component" value="Unassembled WGS sequence"/>
</dbReference>
<dbReference type="InterPro" id="IPR000504">
    <property type="entry name" value="RRM_dom"/>
</dbReference>
<evidence type="ECO:0000256" key="5">
    <source>
        <dbReference type="ARBA" id="ARBA00022771"/>
    </source>
</evidence>
<evidence type="ECO:0008006" key="19">
    <source>
        <dbReference type="Google" id="ProtNLM"/>
    </source>
</evidence>
<organism evidence="17 18">
    <name type="scientific">Petrolisthes manimaculis</name>
    <dbReference type="NCBI Taxonomy" id="1843537"/>
    <lineage>
        <taxon>Eukaryota</taxon>
        <taxon>Metazoa</taxon>
        <taxon>Ecdysozoa</taxon>
        <taxon>Arthropoda</taxon>
        <taxon>Crustacea</taxon>
        <taxon>Multicrustacea</taxon>
        <taxon>Malacostraca</taxon>
        <taxon>Eumalacostraca</taxon>
        <taxon>Eucarida</taxon>
        <taxon>Decapoda</taxon>
        <taxon>Pleocyemata</taxon>
        <taxon>Anomura</taxon>
        <taxon>Galatheoidea</taxon>
        <taxon>Porcellanidae</taxon>
        <taxon>Petrolisthes</taxon>
    </lineage>
</organism>
<dbReference type="InterPro" id="IPR056245">
    <property type="entry name" value="KH_DEAH11/12"/>
</dbReference>
<evidence type="ECO:0000256" key="1">
    <source>
        <dbReference type="ARBA" id="ARBA00022679"/>
    </source>
</evidence>
<dbReference type="InterPro" id="IPR014001">
    <property type="entry name" value="Helicase_ATP-bd"/>
</dbReference>
<evidence type="ECO:0000256" key="13">
    <source>
        <dbReference type="SAM" id="MobiDB-lite"/>
    </source>
</evidence>
<dbReference type="InterPro" id="IPR012677">
    <property type="entry name" value="Nucleotide-bd_a/b_plait_sf"/>
</dbReference>
<gene>
    <name evidence="17" type="ORF">Pmani_002587</name>
</gene>
<dbReference type="InterPro" id="IPR002867">
    <property type="entry name" value="IBR_dom"/>
</dbReference>
<dbReference type="SUPFAM" id="SSF54928">
    <property type="entry name" value="RNA-binding domain, RBD"/>
    <property type="match status" value="1"/>
</dbReference>
<dbReference type="Gene3D" id="3.30.40.10">
    <property type="entry name" value="Zinc/RING finger domain, C3HC4 (zinc finger)"/>
    <property type="match status" value="1"/>
</dbReference>
<keyword evidence="10" id="KW-0067">ATP-binding</keyword>
<evidence type="ECO:0000256" key="11">
    <source>
        <dbReference type="ARBA" id="ARBA00022884"/>
    </source>
</evidence>
<accession>A0AAE1QH96</accession>
<name>A0AAE1QH96_9EUCA</name>
<dbReference type="Gene3D" id="3.40.50.300">
    <property type="entry name" value="P-loop containing nucleotide triphosphate hydrolases"/>
    <property type="match status" value="2"/>
</dbReference>
<dbReference type="SMART" id="SM00487">
    <property type="entry name" value="DEXDc"/>
    <property type="match status" value="1"/>
</dbReference>
<feature type="compositionally biased region" description="Low complexity" evidence="13">
    <location>
        <begin position="117"/>
        <end position="155"/>
    </location>
</feature>
<dbReference type="SUPFAM" id="SSF57850">
    <property type="entry name" value="RING/U-box"/>
    <property type="match status" value="2"/>
</dbReference>
<evidence type="ECO:0000256" key="4">
    <source>
        <dbReference type="ARBA" id="ARBA00022741"/>
    </source>
</evidence>
<dbReference type="InterPro" id="IPR001650">
    <property type="entry name" value="Helicase_C-like"/>
</dbReference>
<dbReference type="SMART" id="SM00847">
    <property type="entry name" value="HA2"/>
    <property type="match status" value="1"/>
</dbReference>
<dbReference type="PROSITE" id="PS51192">
    <property type="entry name" value="HELICASE_ATP_BIND_1"/>
    <property type="match status" value="1"/>
</dbReference>
<dbReference type="InterPro" id="IPR044066">
    <property type="entry name" value="TRIAD_supradom"/>
</dbReference>
<dbReference type="InterPro" id="IPR017907">
    <property type="entry name" value="Znf_RING_CS"/>
</dbReference>
<keyword evidence="3" id="KW-0677">Repeat</keyword>
<evidence type="ECO:0000259" key="14">
    <source>
        <dbReference type="PROSITE" id="PS51192"/>
    </source>
</evidence>
<evidence type="ECO:0000313" key="18">
    <source>
        <dbReference type="Proteomes" id="UP001292094"/>
    </source>
</evidence>
<dbReference type="PROSITE" id="PS00518">
    <property type="entry name" value="ZF_RING_1"/>
    <property type="match status" value="1"/>
</dbReference>
<evidence type="ECO:0000259" key="16">
    <source>
        <dbReference type="PROSITE" id="PS51873"/>
    </source>
</evidence>
<dbReference type="SUPFAM" id="SSF52540">
    <property type="entry name" value="P-loop containing nucleoside triphosphate hydrolases"/>
    <property type="match status" value="1"/>
</dbReference>
<dbReference type="InterPro" id="IPR002464">
    <property type="entry name" value="DNA/RNA_helicase_DEAH_CS"/>
</dbReference>
<evidence type="ECO:0000256" key="9">
    <source>
        <dbReference type="ARBA" id="ARBA00022833"/>
    </source>
</evidence>
<keyword evidence="5" id="KW-0863">Zinc-finger</keyword>
<evidence type="ECO:0000256" key="7">
    <source>
        <dbReference type="ARBA" id="ARBA00022801"/>
    </source>
</evidence>
<evidence type="ECO:0000313" key="17">
    <source>
        <dbReference type="EMBL" id="KAK4326919.1"/>
    </source>
</evidence>
<dbReference type="InterPro" id="IPR011709">
    <property type="entry name" value="DEAD-box_helicase_OB_fold"/>
</dbReference>
<comment type="similarity">
    <text evidence="12">Belongs to the DEAD box helicase family. DEAH subfamily. PRP16 sub-subfamily.</text>
</comment>
<feature type="compositionally biased region" description="Polar residues" evidence="13">
    <location>
        <begin position="25"/>
        <end position="38"/>
    </location>
</feature>
<dbReference type="InterPro" id="IPR027417">
    <property type="entry name" value="P-loop_NTPase"/>
</dbReference>
<dbReference type="InterPro" id="IPR035979">
    <property type="entry name" value="RBD_domain_sf"/>
</dbReference>
<dbReference type="SMART" id="SM00360">
    <property type="entry name" value="RRM"/>
    <property type="match status" value="2"/>
</dbReference>
<dbReference type="Pfam" id="PF00270">
    <property type="entry name" value="DEAD"/>
    <property type="match status" value="1"/>
</dbReference>
<keyword evidence="9" id="KW-0862">Zinc</keyword>
<dbReference type="CDD" id="cd20335">
    <property type="entry name" value="BRcat_RBR"/>
    <property type="match status" value="1"/>
</dbReference>
<reference evidence="17" key="1">
    <citation type="submission" date="2023-11" db="EMBL/GenBank/DDBJ databases">
        <title>Genome assemblies of two species of porcelain crab, Petrolisthes cinctipes and Petrolisthes manimaculis (Anomura: Porcellanidae).</title>
        <authorList>
            <person name="Angst P."/>
        </authorList>
    </citation>
    <scope>NUCLEOTIDE SEQUENCE</scope>
    <source>
        <strain evidence="17">PB745_02</strain>
        <tissue evidence="17">Gill</tissue>
    </source>
</reference>
<feature type="region of interest" description="Disordered" evidence="13">
    <location>
        <begin position="69"/>
        <end position="375"/>
    </location>
</feature>
<dbReference type="GO" id="GO:0016740">
    <property type="term" value="F:transferase activity"/>
    <property type="evidence" value="ECO:0007669"/>
    <property type="project" value="UniProtKB-KW"/>
</dbReference>
<keyword evidence="6" id="KW-0833">Ubl conjugation pathway</keyword>
<dbReference type="SMART" id="SM00490">
    <property type="entry name" value="HELICc"/>
    <property type="match status" value="1"/>
</dbReference>
<evidence type="ECO:0000256" key="2">
    <source>
        <dbReference type="ARBA" id="ARBA00022723"/>
    </source>
</evidence>
<dbReference type="Pfam" id="PF24471">
    <property type="entry name" value="KH_DEAH11"/>
    <property type="match status" value="1"/>
</dbReference>
<dbReference type="Pfam" id="PF00271">
    <property type="entry name" value="Helicase_C"/>
    <property type="match status" value="1"/>
</dbReference>
<feature type="domain" description="RING-type" evidence="16">
    <location>
        <begin position="2087"/>
        <end position="2305"/>
    </location>
</feature>
<dbReference type="InterPro" id="IPR011545">
    <property type="entry name" value="DEAD/DEAH_box_helicase_dom"/>
</dbReference>
<dbReference type="PANTHER" id="PTHR18934">
    <property type="entry name" value="ATP-DEPENDENT RNA HELICASE"/>
    <property type="match status" value="1"/>
</dbReference>
<dbReference type="Pfam" id="PF01485">
    <property type="entry name" value="IBR"/>
    <property type="match status" value="1"/>
</dbReference>
<dbReference type="Pfam" id="PF07717">
    <property type="entry name" value="OB_NTP_bind"/>
    <property type="match status" value="1"/>
</dbReference>
<feature type="compositionally biased region" description="Polar residues" evidence="13">
    <location>
        <begin position="71"/>
        <end position="116"/>
    </location>
</feature>
<dbReference type="CDD" id="cd00590">
    <property type="entry name" value="RRM_SF"/>
    <property type="match status" value="1"/>
</dbReference>
<evidence type="ECO:0000256" key="8">
    <source>
        <dbReference type="ARBA" id="ARBA00022806"/>
    </source>
</evidence>
<comment type="caution">
    <text evidence="17">The sequence shown here is derived from an EMBL/GenBank/DDBJ whole genome shotgun (WGS) entry which is preliminary data.</text>
</comment>
<dbReference type="PROSITE" id="PS51873">
    <property type="entry name" value="TRIAD"/>
    <property type="match status" value="1"/>
</dbReference>
<dbReference type="GO" id="GO:0016787">
    <property type="term" value="F:hydrolase activity"/>
    <property type="evidence" value="ECO:0007669"/>
    <property type="project" value="UniProtKB-KW"/>
</dbReference>
<protein>
    <recommendedName>
        <fullName evidence="19">RNA helicase</fullName>
    </recommendedName>
</protein>
<evidence type="ECO:0000259" key="15">
    <source>
        <dbReference type="PROSITE" id="PS51194"/>
    </source>
</evidence>
<feature type="compositionally biased region" description="Basic and acidic residues" evidence="13">
    <location>
        <begin position="621"/>
        <end position="631"/>
    </location>
</feature>
<evidence type="ECO:0000256" key="6">
    <source>
        <dbReference type="ARBA" id="ARBA00022786"/>
    </source>
</evidence>
<dbReference type="EMBL" id="JAWZYT010000184">
    <property type="protein sequence ID" value="KAK4326919.1"/>
    <property type="molecule type" value="Genomic_DNA"/>
</dbReference>
<keyword evidence="11" id="KW-0694">RNA-binding</keyword>
<keyword evidence="4" id="KW-0547">Nucleotide-binding</keyword>
<dbReference type="PROSITE" id="PS51194">
    <property type="entry name" value="HELICASE_CTER"/>
    <property type="match status" value="1"/>
</dbReference>
<feature type="compositionally biased region" description="Basic and acidic residues" evidence="13">
    <location>
        <begin position="422"/>
        <end position="433"/>
    </location>
</feature>
<feature type="compositionally biased region" description="Acidic residues" evidence="13">
    <location>
        <begin position="529"/>
        <end position="538"/>
    </location>
</feature>
<feature type="compositionally biased region" description="Polar residues" evidence="13">
    <location>
        <begin position="611"/>
        <end position="620"/>
    </location>
</feature>
<feature type="domain" description="Helicase ATP-binding" evidence="14">
    <location>
        <begin position="862"/>
        <end position="1025"/>
    </location>
</feature>
<dbReference type="CDD" id="cd17917">
    <property type="entry name" value="DEXHc_RHA-like"/>
    <property type="match status" value="1"/>
</dbReference>
<sequence>MGGKQSKSKGNQPTTAPDPADGSITGVSGTSEESTLSRSGDGVNLIELNHEATNHSAVKFYRVNDEIFGTSGDTSVLVNSRTSTVKPDSTGTTTVKPDSTGTTTVKPDSTGTTTVNPDSTETTTVDPDSTGTTTVNPDSTETTTVDPDSTGTTTVKPDSTETTTVKPDSTETTTVKPDSTEITTVKPDSTETTTVKPDSTETTTVKPDSTGTTTVKPDSTETTTVKPDSTETTTVKPDSTETTTVKPDSTETTTVKPDSTETTTVKPDSTGTTTVKPDSTETTTVKPDSTETTTVKPDSTETTTVKPDSTETTTVKPDSTETTTVKPYSTETTTVKPDSTETTTVKPDSTETTTVKPDSTETTTVKPDSTDITPLMTMGPLLEKAEEIADNEDNMSEETSICLGFDDSLSEVKKKKFISDSSKLDTNLRDESPPHLIHSEQQSEYTVQALKKDMVRITVAESSSSLYNSLECSNAEAVNTLRDQDKSNKSNLSEEAVRSEKNKNTLNTDKLQTWKRETKGRSNEWSSSSDEECLENSNEEAIRQSSDQEKVTPRTEDTGEKGLSKEHNKVQKPEQRNLNPLGQVLSSSVASIAPKMSDMQPQKKSSIVEASGSTSLTQDTQSRKTKEKNRLESQQTNITNRAKSTIVFAKLDNYNFDFDICSYINYRFPHSGIFRMDPYVEHETRSTIVAIHCQSKRAAQQVTEGLHKGNGKSETIIWCFNNMEEAKGHRVGEYREIQESFQYHLDQLTERAEKVLSCHYDKICEVEKKLERIDLQKRKHMSLQDYAECQNSICAFEDKKKELTLQRDEFLKSLREFVKDLNSAKESCKFESKALFIRQNVYVECNRLTNSFPIYARRSNILEIVQKNQVCVVIGETGSGKSTQLVQYFYQAGLADNGLIACTQPRKIAATSLATHVAKEMGTSVGQIVGYKVGMQVKKTNLTKVLYMTDHILLNECLEDKKLSKYSCIIIDEAHERSIHTDLLLGMIKDCLKDRPELKVIITSATINEKLFVEYFKQCPVLHISGRMFPVEVEWEETSNENDAFSNYEERATRKAIEICLSQGEGDILVFLTKPIETERCCALFQDMMRGRQTNYVTLPLHGRLQGDEQQRVFDPSPPGKRKIVFATNIAETSVTIKGIKYVIDTGLVNEMKYDAIRKISTLAVTMVSQSSANQRKGRAGRLGPGNCYRLYSENEFKKMTPDSLPEILKVHISHAILKLMELGVNPMEFDFVESPSFDAMDEAINSLIHIGAVENKKITELGKWIVKMPFDPSYGAFVHEAVKIGLGVEAVVVAAASGTGSVFYRGGSSQEKELADKRKITFCHEEGDQMTALGVFREWSQVPEREKNKWCMKHSINGKSVRGIRDMTREILDTLKKELMVDLKFSFAEKEKVDGKLVSLLFRALNHNLSHYLGHMKAGFWIVSKDQRVEIHPSSSLFALGIQPEWIVYDKVMRTTKNFAMQITPVPENVVKIGIEEGWLTLDMEKARKKQITIACQENVGSQLFREVVGPRYVDLQSLEAELVATCPNSVVVVEADQDKGELRVLTTEMNKIHLENSFLKVVPPIRAKYKSEESEEHIGSATDFSERAVLGTGGSIVDILLPGEYKAIIIFCSLDKIDDMSEDQVQKQFRGYGSVKQCIKFFRRNKKSPVWGKVVYEQRQAAIKAVEANREDSDLTARPNSRIEGNRSDGYNTKIQWCRRPSRGFGFVGFTEVEDFMKAIQLSSIYIVGRPSRIRVAKPKDSTPSTSVHVGGLGNLVTEDVLREAFASALNIDPINKIQNVMIIRERVNLDKEMLDTCKRRLRSKLEEFSLPENFHLDVREPRTDRDVNFMAYCSFQNPEDGHAACTSINNGFMLSNQAVTMKANIYSSILIHRDVYKKKKTELDRQLKDMENDQIRIKYKELKNGNLSIQLTAESADSLANTRSDIQKVIQGEVIECENKPELITLFSYEGRKMIQEIMNRTHALILMDNRVMSISIHGLQRQCLDARTQIENYAQQLKQGNCTNVDLMGGGKPPGVMKTLMLKYKVDLGKLQEETELAALKLDHRRHRLRLFGSEKAIAKATDLINQIISSLTLDGGVQQNENHPDCITCFCPVEPKDMYRLEVCGHPYCKECIQLQMDAAISSKDFPIQCGDENCSEMFAWKDFVNLSRLGYFTIARLVSASVSSYVSEHRNKVRFCTTPDCPAVYRVSETGSLFSCPECGTRLCTSCHVQYHDGMSCVMFRDFGCDGSLMEWIRQDKANRKNCPGCNTHIEKTGGCNKVTSLKAWKNKCREEGWGGAGGVTFDPGATATEDVAPWYPPALSPPLDTLYSGFKGIA</sequence>
<feature type="domain" description="Helicase C-terminal" evidence="15">
    <location>
        <begin position="1040"/>
        <end position="1224"/>
    </location>
</feature>
<dbReference type="GO" id="GO:0008270">
    <property type="term" value="F:zinc ion binding"/>
    <property type="evidence" value="ECO:0007669"/>
    <property type="project" value="UniProtKB-KW"/>
</dbReference>
<feature type="compositionally biased region" description="Polar residues" evidence="13">
    <location>
        <begin position="576"/>
        <end position="590"/>
    </location>
</feature>
<evidence type="ECO:0000256" key="10">
    <source>
        <dbReference type="ARBA" id="ARBA00022840"/>
    </source>
</evidence>
<evidence type="ECO:0000256" key="12">
    <source>
        <dbReference type="ARBA" id="ARBA00038040"/>
    </source>
</evidence>
<dbReference type="InterPro" id="IPR007502">
    <property type="entry name" value="Helicase-assoc_dom"/>
</dbReference>
<dbReference type="CDD" id="cd18791">
    <property type="entry name" value="SF2_C_RHA"/>
    <property type="match status" value="1"/>
</dbReference>
<feature type="compositionally biased region" description="Basic and acidic residues" evidence="13">
    <location>
        <begin position="540"/>
        <end position="575"/>
    </location>
</feature>
<feature type="compositionally biased region" description="Polar residues" evidence="13">
    <location>
        <begin position="156"/>
        <end position="372"/>
    </location>
</feature>
<evidence type="ECO:0000256" key="3">
    <source>
        <dbReference type="ARBA" id="ARBA00022737"/>
    </source>
</evidence>
<keyword evidence="2" id="KW-0479">Metal-binding</keyword>
<feature type="region of interest" description="Disordered" evidence="13">
    <location>
        <begin position="420"/>
        <end position="443"/>
    </location>
</feature>
<dbReference type="GO" id="GO:0005524">
    <property type="term" value="F:ATP binding"/>
    <property type="evidence" value="ECO:0007669"/>
    <property type="project" value="UniProtKB-KW"/>
</dbReference>
<dbReference type="Gene3D" id="3.30.70.330">
    <property type="match status" value="1"/>
</dbReference>
<dbReference type="InterPro" id="IPR013083">
    <property type="entry name" value="Znf_RING/FYVE/PHD"/>
</dbReference>
<dbReference type="SMART" id="SM00647">
    <property type="entry name" value="IBR"/>
    <property type="match status" value="1"/>
</dbReference>
<dbReference type="GO" id="GO:0034458">
    <property type="term" value="F:3'-5' RNA helicase activity"/>
    <property type="evidence" value="ECO:0007669"/>
    <property type="project" value="TreeGrafter"/>
</dbReference>
<keyword evidence="7" id="KW-0378">Hydrolase</keyword>
<feature type="compositionally biased region" description="Basic and acidic residues" evidence="13">
    <location>
        <begin position="512"/>
        <end position="522"/>
    </location>
</feature>
<keyword evidence="18" id="KW-1185">Reference proteome</keyword>
<dbReference type="Gene3D" id="1.20.120.1080">
    <property type="match status" value="1"/>
</dbReference>
<dbReference type="PROSITE" id="PS00690">
    <property type="entry name" value="DEAH_ATP_HELICASE"/>
    <property type="match status" value="1"/>
</dbReference>
<proteinExistence type="inferred from homology"/>
<dbReference type="PANTHER" id="PTHR18934:SF91">
    <property type="entry name" value="PRE-MRNA-SPLICING FACTOR ATP-DEPENDENT RNA HELICASE PRP16"/>
    <property type="match status" value="1"/>
</dbReference>
<keyword evidence="8" id="KW-0347">Helicase</keyword>
<keyword evidence="1" id="KW-0808">Transferase</keyword>
<feature type="region of interest" description="Disordered" evidence="13">
    <location>
        <begin position="1"/>
        <end position="39"/>
    </location>
</feature>
<dbReference type="GO" id="GO:0003723">
    <property type="term" value="F:RNA binding"/>
    <property type="evidence" value="ECO:0007669"/>
    <property type="project" value="UniProtKB-KW"/>
</dbReference>
<feature type="region of interest" description="Disordered" evidence="13">
    <location>
        <begin position="479"/>
        <end position="633"/>
    </location>
</feature>